<dbReference type="SMART" id="SM00181">
    <property type="entry name" value="EGF"/>
    <property type="match status" value="6"/>
</dbReference>
<dbReference type="PROSITE" id="PS50055">
    <property type="entry name" value="TYR_PHOSPHATASE_PTP"/>
    <property type="match status" value="2"/>
</dbReference>
<comment type="similarity">
    <text evidence="1">Belongs to the protein-tyrosine phosphatase family.</text>
</comment>
<keyword evidence="10" id="KW-1185">Reference proteome</keyword>
<dbReference type="SUPFAM" id="SSF52799">
    <property type="entry name" value="(Phosphotyrosine protein) phosphatases II"/>
    <property type="match status" value="2"/>
</dbReference>
<dbReference type="OrthoDB" id="6407541at2759"/>
<evidence type="ECO:0000313" key="10">
    <source>
        <dbReference type="Proteomes" id="UP000694844"/>
    </source>
</evidence>
<evidence type="ECO:0000256" key="2">
    <source>
        <dbReference type="ARBA" id="ARBA00013064"/>
    </source>
</evidence>
<dbReference type="SMART" id="SM00194">
    <property type="entry name" value="PTPc"/>
    <property type="match status" value="1"/>
</dbReference>
<keyword evidence="7" id="KW-0732">Signal</keyword>
<evidence type="ECO:0000256" key="1">
    <source>
        <dbReference type="ARBA" id="ARBA00009580"/>
    </source>
</evidence>
<sequence length="1257" mass="141958">MKVSSSLVVCVGCIIILQTKSLENLAEIQEFHEIPTQSSSYDKHLYEAKNAIDGKFEEEGEEAACSFTIGGEKNTRAWWKLPLTQLCHVEYLLIYFRSSTVNRHVGFSVYVFNESKFVPPSTENGYTVFSHNTTTCLQRVMNITVNRLTKGIALYNAKEPPLDTSCAGYVNFSTIEVCEVQVLGCCIKEVQDVCQPCDPKCFNNLCDSYNGSCIYGCSNAHKEAPNCTDCIIGYYGKDCHRRCGHCKNGTYCDSTSGKCPEKCEEHWNGSLCDSCDDGYYGLGCSMECGHCKIGTFCNITTGICESGCQGHWREPKCDVCRDGYYGQDCEISCGKCKNETLCNDTNGDCHYGCQENWLGSRCDICTEGLYGPNCTQKCGHCRNESVCNNITGDCLQGCDEHWGGSKCDVCSVGFYGFTCNTTCGNCINGSTCDPRSGICRKGCLEHWRSPMCNMCKEGFHGPDCTQECGSCKPETICNHITGVCNDGCHKNWNGSKCNVCAQGLYGVGCSLYCGKCQMGTFCDNLTGVCPLGCQDDWQGLKCDEDNSGTDQAVGVTLGTIAVGSIFVIACMFLYNRRRKCKNHGSPDVLFSRFDTVKDGVNNIETEYDNMSAKAAGNCPSEENLSEENTYKNLVGTCTDININEMPFVIEEKGKMESAEKQIKKYNNSLLLEKAAEFCPSDENPSEENTYKNLVGTCTDINVNELPFVIEEKSKMEPNAFYTEYKRLPNGDVSRCQAAQLPENRIKNRFKTTYPYDNSRVVLEERWKDSDEEYINANYIKDFKDEKRYLAAQGPMSKTSSDFWRMIWQEQVECIVMLTNLIEGGKNKCFKYWPDKGEHLKVGLCRISLLQEIKYAFYTMRKLSIERTDTPMKRDIIQLHYTSWPDHGTPGELDLVQFHRAVMKRDKVGSPLLVHCSAGVGRTGTFIGYDALLKRGKETGRINVFEFVKKMREDRMTMIQTKEQYAFLHKALACGFLGEGMILKQTDLEIKINQLLNDNSPQNQQTLYKEYKLLSSLGHELKDNSTKVENDVTKATNSRDDKRRVFLTSYIKGRSDYINAVIVPSYTDLRGFIMTTYPIPDTDIDLWRLCVDHEVDVITVFVSIKFGQDIWWIPQRGQSRACSPFYITNQDTGSEVRGVIQEQLVLTEQKNRRDITLFRINPDKEEHIILGARFLLEKNIGEEVKTLVIGQDGNRAPALFIVLYNVLQQLRLDKEIDVFTAVRRIQSRNPNVFTTLEEYRMCYQMILDSVSEEVYANV</sequence>
<evidence type="ECO:0000256" key="7">
    <source>
        <dbReference type="SAM" id="SignalP"/>
    </source>
</evidence>
<dbReference type="PRINTS" id="PR00700">
    <property type="entry name" value="PRTYPHPHTASE"/>
</dbReference>
<dbReference type="RefSeq" id="XP_022311906.1">
    <property type="nucleotide sequence ID" value="XM_022456198.1"/>
</dbReference>
<dbReference type="FunFam" id="3.90.190.10:FF:000102">
    <property type="entry name" value="Receptor-type tyrosine-protein phosphatase"/>
    <property type="match status" value="1"/>
</dbReference>
<dbReference type="Gene3D" id="2.170.300.10">
    <property type="entry name" value="Tie2 ligand-binding domain superfamily"/>
    <property type="match status" value="2"/>
</dbReference>
<evidence type="ECO:0000259" key="8">
    <source>
        <dbReference type="PROSITE" id="PS50055"/>
    </source>
</evidence>
<dbReference type="InterPro" id="IPR050348">
    <property type="entry name" value="Protein-Tyr_Phosphatase"/>
</dbReference>
<dbReference type="InterPro" id="IPR008979">
    <property type="entry name" value="Galactose-bd-like_sf"/>
</dbReference>
<dbReference type="SMART" id="SM00404">
    <property type="entry name" value="PTPc_motif"/>
    <property type="match status" value="1"/>
</dbReference>
<evidence type="ECO:0000256" key="5">
    <source>
        <dbReference type="ARBA" id="ARBA00051722"/>
    </source>
</evidence>
<evidence type="ECO:0000259" key="9">
    <source>
        <dbReference type="PROSITE" id="PS50056"/>
    </source>
</evidence>
<dbReference type="InterPro" id="IPR000387">
    <property type="entry name" value="Tyr_Pase_dom"/>
</dbReference>
<dbReference type="PANTHER" id="PTHR19134">
    <property type="entry name" value="RECEPTOR-TYPE TYROSINE-PROTEIN PHOSPHATASE"/>
    <property type="match status" value="1"/>
</dbReference>
<evidence type="ECO:0000256" key="6">
    <source>
        <dbReference type="SAM" id="Coils"/>
    </source>
</evidence>
<protein>
    <recommendedName>
        <fullName evidence="2">protein-tyrosine-phosphatase</fullName>
        <ecNumber evidence="2">3.1.3.48</ecNumber>
    </recommendedName>
</protein>
<dbReference type="InterPro" id="IPR000242">
    <property type="entry name" value="PTP_cat"/>
</dbReference>
<feature type="domain" description="Tyrosine-protein phosphatase" evidence="8">
    <location>
        <begin position="1040"/>
        <end position="1248"/>
    </location>
</feature>
<dbReference type="AlphaFoldDB" id="A0A8B8CB18"/>
<evidence type="ECO:0000256" key="3">
    <source>
        <dbReference type="ARBA" id="ARBA00022801"/>
    </source>
</evidence>
<evidence type="ECO:0000256" key="4">
    <source>
        <dbReference type="ARBA" id="ARBA00022912"/>
    </source>
</evidence>
<dbReference type="PROSITE" id="PS50056">
    <property type="entry name" value="TYR_PHOSPHATASE_2"/>
    <property type="match status" value="1"/>
</dbReference>
<keyword evidence="3" id="KW-0378">Hydrolase</keyword>
<evidence type="ECO:0000313" key="11">
    <source>
        <dbReference type="RefSeq" id="XP_022311906.1"/>
    </source>
</evidence>
<proteinExistence type="inferred from homology"/>
<dbReference type="PROSITE" id="PS00383">
    <property type="entry name" value="TYR_PHOSPHATASE_1"/>
    <property type="match status" value="1"/>
</dbReference>
<dbReference type="SUPFAM" id="SSF49785">
    <property type="entry name" value="Galactose-binding domain-like"/>
    <property type="match status" value="1"/>
</dbReference>
<dbReference type="InterPro" id="IPR003595">
    <property type="entry name" value="Tyr_Pase_cat"/>
</dbReference>
<dbReference type="GeneID" id="111117113"/>
<accession>A0A8B8CB18</accession>
<dbReference type="InterPro" id="IPR029021">
    <property type="entry name" value="Prot-tyrosine_phosphatase-like"/>
</dbReference>
<keyword evidence="6" id="KW-0175">Coiled coil</keyword>
<comment type="catalytic activity">
    <reaction evidence="5">
        <text>O-phospho-L-tyrosyl-[protein] + H2O = L-tyrosyl-[protein] + phosphate</text>
        <dbReference type="Rhea" id="RHEA:10684"/>
        <dbReference type="Rhea" id="RHEA-COMP:10136"/>
        <dbReference type="Rhea" id="RHEA-COMP:20101"/>
        <dbReference type="ChEBI" id="CHEBI:15377"/>
        <dbReference type="ChEBI" id="CHEBI:43474"/>
        <dbReference type="ChEBI" id="CHEBI:46858"/>
        <dbReference type="ChEBI" id="CHEBI:61978"/>
        <dbReference type="EC" id="3.1.3.48"/>
    </reaction>
</comment>
<dbReference type="InterPro" id="IPR016130">
    <property type="entry name" value="Tyr_Pase_AS"/>
</dbReference>
<dbReference type="KEGG" id="cvn:111117113"/>
<organism evidence="10 11">
    <name type="scientific">Crassostrea virginica</name>
    <name type="common">Eastern oyster</name>
    <dbReference type="NCBI Taxonomy" id="6565"/>
    <lineage>
        <taxon>Eukaryota</taxon>
        <taxon>Metazoa</taxon>
        <taxon>Spiralia</taxon>
        <taxon>Lophotrochozoa</taxon>
        <taxon>Mollusca</taxon>
        <taxon>Bivalvia</taxon>
        <taxon>Autobranchia</taxon>
        <taxon>Pteriomorphia</taxon>
        <taxon>Ostreida</taxon>
        <taxon>Ostreoidea</taxon>
        <taxon>Ostreidae</taxon>
        <taxon>Crassostrea</taxon>
    </lineage>
</organism>
<feature type="domain" description="Tyrosine-protein phosphatase" evidence="8">
    <location>
        <begin position="720"/>
        <end position="974"/>
    </location>
</feature>
<dbReference type="Proteomes" id="UP000694844">
    <property type="component" value="Chromosome 10"/>
</dbReference>
<feature type="chain" id="PRO_5034387659" description="protein-tyrosine-phosphatase" evidence="7">
    <location>
        <begin position="22"/>
        <end position="1257"/>
    </location>
</feature>
<dbReference type="GO" id="GO:0004725">
    <property type="term" value="F:protein tyrosine phosphatase activity"/>
    <property type="evidence" value="ECO:0007669"/>
    <property type="project" value="UniProtKB-EC"/>
</dbReference>
<feature type="coiled-coil region" evidence="6">
    <location>
        <begin position="648"/>
        <end position="675"/>
    </location>
</feature>
<dbReference type="Gene3D" id="2.60.120.260">
    <property type="entry name" value="Galactose-binding domain-like"/>
    <property type="match status" value="1"/>
</dbReference>
<dbReference type="Pfam" id="PF00102">
    <property type="entry name" value="Y_phosphatase"/>
    <property type="match status" value="2"/>
</dbReference>
<dbReference type="Gene3D" id="3.90.190.10">
    <property type="entry name" value="Protein tyrosine phosphatase superfamily"/>
    <property type="match status" value="2"/>
</dbReference>
<gene>
    <name evidence="11" type="primary">LOC111117113</name>
</gene>
<feature type="signal peptide" evidence="7">
    <location>
        <begin position="1"/>
        <end position="21"/>
    </location>
</feature>
<dbReference type="InterPro" id="IPR000742">
    <property type="entry name" value="EGF"/>
</dbReference>
<feature type="domain" description="Tyrosine specific protein phosphatases" evidence="9">
    <location>
        <begin position="892"/>
        <end position="965"/>
    </location>
</feature>
<dbReference type="PANTHER" id="PTHR19134:SF562">
    <property type="entry name" value="PROTEIN-TYROSINE-PHOSPHATASE"/>
    <property type="match status" value="1"/>
</dbReference>
<dbReference type="CDD" id="cd00047">
    <property type="entry name" value="PTPc"/>
    <property type="match status" value="1"/>
</dbReference>
<keyword evidence="4" id="KW-0904">Protein phosphatase</keyword>
<reference evidence="11" key="1">
    <citation type="submission" date="2025-08" db="UniProtKB">
        <authorList>
            <consortium name="RefSeq"/>
        </authorList>
    </citation>
    <scope>IDENTIFICATION</scope>
    <source>
        <tissue evidence="11">Whole sample</tissue>
    </source>
</reference>
<dbReference type="EC" id="3.1.3.48" evidence="2"/>
<name>A0A8B8CB18_CRAVI</name>